<comment type="caution">
    <text evidence="2">The sequence shown here is derived from an EMBL/GenBank/DDBJ whole genome shotgun (WGS) entry which is preliminary data.</text>
</comment>
<proteinExistence type="predicted"/>
<dbReference type="Proteomes" id="UP000271974">
    <property type="component" value="Unassembled WGS sequence"/>
</dbReference>
<gene>
    <name evidence="2" type="ORF">EGW08_019907</name>
</gene>
<feature type="domain" description="Thioredoxin" evidence="1">
    <location>
        <begin position="10"/>
        <end position="95"/>
    </location>
</feature>
<organism evidence="2 3">
    <name type="scientific">Elysia chlorotica</name>
    <name type="common">Eastern emerald elysia</name>
    <name type="synonym">Sea slug</name>
    <dbReference type="NCBI Taxonomy" id="188477"/>
    <lineage>
        <taxon>Eukaryota</taxon>
        <taxon>Metazoa</taxon>
        <taxon>Spiralia</taxon>
        <taxon>Lophotrochozoa</taxon>
        <taxon>Mollusca</taxon>
        <taxon>Gastropoda</taxon>
        <taxon>Heterobranchia</taxon>
        <taxon>Euthyneura</taxon>
        <taxon>Panpulmonata</taxon>
        <taxon>Sacoglossa</taxon>
        <taxon>Placobranchoidea</taxon>
        <taxon>Plakobranchidae</taxon>
        <taxon>Elysia</taxon>
    </lineage>
</organism>
<dbReference type="SUPFAM" id="SSF52833">
    <property type="entry name" value="Thioredoxin-like"/>
    <property type="match status" value="1"/>
</dbReference>
<dbReference type="Gene3D" id="3.40.30.10">
    <property type="entry name" value="Glutaredoxin"/>
    <property type="match status" value="1"/>
</dbReference>
<name>A0A3S1AUB5_ELYCH</name>
<dbReference type="AlphaFoldDB" id="A0A3S1AUB5"/>
<evidence type="ECO:0000313" key="2">
    <source>
        <dbReference type="EMBL" id="RUS72328.1"/>
    </source>
</evidence>
<evidence type="ECO:0000313" key="3">
    <source>
        <dbReference type="Proteomes" id="UP000271974"/>
    </source>
</evidence>
<protein>
    <recommendedName>
        <fullName evidence="1">Thioredoxin domain-containing protein</fullName>
    </recommendedName>
</protein>
<keyword evidence="3" id="KW-1185">Reference proteome</keyword>
<dbReference type="CDD" id="cd02947">
    <property type="entry name" value="TRX_family"/>
    <property type="match status" value="1"/>
</dbReference>
<accession>A0A3S1AUB5</accession>
<reference evidence="2 3" key="1">
    <citation type="submission" date="2019-01" db="EMBL/GenBank/DDBJ databases">
        <title>A draft genome assembly of the solar-powered sea slug Elysia chlorotica.</title>
        <authorList>
            <person name="Cai H."/>
            <person name="Li Q."/>
            <person name="Fang X."/>
            <person name="Li J."/>
            <person name="Curtis N.E."/>
            <person name="Altenburger A."/>
            <person name="Shibata T."/>
            <person name="Feng M."/>
            <person name="Maeda T."/>
            <person name="Schwartz J.A."/>
            <person name="Shigenobu S."/>
            <person name="Lundholm N."/>
            <person name="Nishiyama T."/>
            <person name="Yang H."/>
            <person name="Hasebe M."/>
            <person name="Li S."/>
            <person name="Pierce S.K."/>
            <person name="Wang J."/>
        </authorList>
    </citation>
    <scope>NUCLEOTIDE SEQUENCE [LARGE SCALE GENOMIC DNA]</scope>
    <source>
        <strain evidence="2">EC2010</strain>
        <tissue evidence="2">Whole organism of an adult</tissue>
    </source>
</reference>
<dbReference type="InterPro" id="IPR013766">
    <property type="entry name" value="Thioredoxin_domain"/>
</dbReference>
<dbReference type="Pfam" id="PF00085">
    <property type="entry name" value="Thioredoxin"/>
    <property type="match status" value="1"/>
</dbReference>
<dbReference type="InterPro" id="IPR036249">
    <property type="entry name" value="Thioredoxin-like_sf"/>
</dbReference>
<evidence type="ECO:0000259" key="1">
    <source>
        <dbReference type="Pfam" id="PF00085"/>
    </source>
</evidence>
<dbReference type="EMBL" id="RQTK01001080">
    <property type="protein sequence ID" value="RUS72328.1"/>
    <property type="molecule type" value="Genomic_DNA"/>
</dbReference>
<dbReference type="OrthoDB" id="10263751at2759"/>
<sequence>MDLSAKFATTLAELREILTTTDKLTLVYFYTEWSPPCRNIRFDFMQVACTNTDMMYVAVNMDHAKAIGGKLDITLDDIPALVVFKDGHKVTTIKHVTKAIMYNTDYPTEPLEKNPKPL</sequence>